<feature type="domain" description="STAS" evidence="6">
    <location>
        <begin position="434"/>
        <end position="522"/>
    </location>
</feature>
<organism evidence="7 8">
    <name type="scientific">Pectobacterium carotovorum subsp. carotovorum (strain PC1)</name>
    <dbReference type="NCBI Taxonomy" id="561230"/>
    <lineage>
        <taxon>Bacteria</taxon>
        <taxon>Pseudomonadati</taxon>
        <taxon>Pseudomonadota</taxon>
        <taxon>Gammaproteobacteria</taxon>
        <taxon>Enterobacterales</taxon>
        <taxon>Pectobacteriaceae</taxon>
        <taxon>Pectobacterium</taxon>
    </lineage>
</organism>
<dbReference type="EMBL" id="CP001657">
    <property type="protein sequence ID" value="ACT13716.1"/>
    <property type="molecule type" value="Genomic_DNA"/>
</dbReference>
<keyword evidence="2 5" id="KW-0812">Transmembrane</keyword>
<dbReference type="eggNOG" id="COG0659">
    <property type="taxonomic scope" value="Bacteria"/>
</dbReference>
<feature type="transmembrane region" description="Helical" evidence="5">
    <location>
        <begin position="188"/>
        <end position="206"/>
    </location>
</feature>
<feature type="transmembrane region" description="Helical" evidence="5">
    <location>
        <begin position="395"/>
        <end position="425"/>
    </location>
</feature>
<dbReference type="STRING" id="561230.PC1_2686"/>
<feature type="transmembrane region" description="Helical" evidence="5">
    <location>
        <begin position="333"/>
        <end position="351"/>
    </location>
</feature>
<dbReference type="PROSITE" id="PS50801">
    <property type="entry name" value="STAS"/>
    <property type="match status" value="1"/>
</dbReference>
<dbReference type="InterPro" id="IPR011547">
    <property type="entry name" value="SLC26A/SulP_dom"/>
</dbReference>
<dbReference type="InterPro" id="IPR002645">
    <property type="entry name" value="STAS_dom"/>
</dbReference>
<dbReference type="HOGENOM" id="CLU_003182_7_0_6"/>
<evidence type="ECO:0000256" key="1">
    <source>
        <dbReference type="ARBA" id="ARBA00004141"/>
    </source>
</evidence>
<dbReference type="Pfam" id="PF00916">
    <property type="entry name" value="Sulfate_transp"/>
    <property type="match status" value="2"/>
</dbReference>
<dbReference type="Proteomes" id="UP000002736">
    <property type="component" value="Chromosome"/>
</dbReference>
<feature type="transmembrane region" description="Helical" evidence="5">
    <location>
        <begin position="213"/>
        <end position="234"/>
    </location>
</feature>
<dbReference type="AlphaFoldDB" id="C6D9I9"/>
<dbReference type="InterPro" id="IPR052706">
    <property type="entry name" value="Membrane-Transporter-like"/>
</dbReference>
<gene>
    <name evidence="7" type="ordered locus">PC1_2686</name>
</gene>
<feature type="transmembrane region" description="Helical" evidence="5">
    <location>
        <begin position="130"/>
        <end position="150"/>
    </location>
</feature>
<keyword evidence="4 5" id="KW-0472">Membrane</keyword>
<feature type="transmembrane region" description="Helical" evidence="5">
    <location>
        <begin position="86"/>
        <end position="102"/>
    </location>
</feature>
<name>C6D9I9_PECCP</name>
<dbReference type="KEGG" id="pct:PC1_2686"/>
<evidence type="ECO:0000259" key="6">
    <source>
        <dbReference type="PROSITE" id="PS50801"/>
    </source>
</evidence>
<evidence type="ECO:0000256" key="5">
    <source>
        <dbReference type="SAM" id="Phobius"/>
    </source>
</evidence>
<feature type="transmembrane region" description="Helical" evidence="5">
    <location>
        <begin position="298"/>
        <end position="321"/>
    </location>
</feature>
<evidence type="ECO:0000313" key="8">
    <source>
        <dbReference type="Proteomes" id="UP000002736"/>
    </source>
</evidence>
<feature type="transmembrane region" description="Helical" evidence="5">
    <location>
        <begin position="260"/>
        <end position="278"/>
    </location>
</feature>
<dbReference type="CDD" id="cd07042">
    <property type="entry name" value="STAS_SulP_like_sulfate_transporter"/>
    <property type="match status" value="1"/>
</dbReference>
<evidence type="ECO:0000256" key="3">
    <source>
        <dbReference type="ARBA" id="ARBA00022989"/>
    </source>
</evidence>
<dbReference type="PANTHER" id="PTHR43310:SF1">
    <property type="entry name" value="SULFATE TRANSPORTER YBAR-RELATED"/>
    <property type="match status" value="1"/>
</dbReference>
<evidence type="ECO:0000256" key="4">
    <source>
        <dbReference type="ARBA" id="ARBA00023136"/>
    </source>
</evidence>
<evidence type="ECO:0000256" key="2">
    <source>
        <dbReference type="ARBA" id="ARBA00022692"/>
    </source>
</evidence>
<feature type="transmembrane region" description="Helical" evidence="5">
    <location>
        <begin position="59"/>
        <end position="80"/>
    </location>
</feature>
<protein>
    <submittedName>
        <fullName evidence="7">Sulphate transporter</fullName>
    </submittedName>
</protein>
<comment type="subcellular location">
    <subcellularLocation>
        <location evidence="1">Membrane</location>
        <topology evidence="1">Multi-pass membrane protein</topology>
    </subcellularLocation>
</comment>
<feature type="transmembrane region" description="Helical" evidence="5">
    <location>
        <begin position="358"/>
        <end position="375"/>
    </location>
</feature>
<dbReference type="InterPro" id="IPR036513">
    <property type="entry name" value="STAS_dom_sf"/>
</dbReference>
<feature type="transmembrane region" description="Helical" evidence="5">
    <location>
        <begin position="162"/>
        <end position="182"/>
    </location>
</feature>
<keyword evidence="3 5" id="KW-1133">Transmembrane helix</keyword>
<dbReference type="GO" id="GO:0016020">
    <property type="term" value="C:membrane"/>
    <property type="evidence" value="ECO:0007669"/>
    <property type="project" value="UniProtKB-SubCell"/>
</dbReference>
<reference evidence="7 8" key="1">
    <citation type="submission" date="2009-07" db="EMBL/GenBank/DDBJ databases">
        <title>Complete sequence of Pectobacterium carotovorum subsp. carotovorum PC1.</title>
        <authorList>
            <consortium name="US DOE Joint Genome Institute"/>
            <person name="Lucas S."/>
            <person name="Copeland A."/>
            <person name="Lapidus A."/>
            <person name="Glavina del Rio T."/>
            <person name="Tice H."/>
            <person name="Bruce D."/>
            <person name="Goodwin L."/>
            <person name="Pitluck S."/>
            <person name="Munk A.C."/>
            <person name="Brettin T."/>
            <person name="Detter J.C."/>
            <person name="Han C."/>
            <person name="Tapia R."/>
            <person name="Larimer F."/>
            <person name="Land M."/>
            <person name="Hauser L."/>
            <person name="Kyrpides N."/>
            <person name="Mikhailova N."/>
            <person name="Balakrishnan V."/>
            <person name="Glasner J."/>
            <person name="Perna N.T."/>
        </authorList>
    </citation>
    <scope>NUCLEOTIDE SEQUENCE [LARGE SCALE GENOMIC DNA]</scope>
    <source>
        <strain evidence="7 8">PC1</strain>
    </source>
</reference>
<dbReference type="Pfam" id="PF01740">
    <property type="entry name" value="STAS"/>
    <property type="match status" value="1"/>
</dbReference>
<dbReference type="Gene3D" id="3.30.750.24">
    <property type="entry name" value="STAS domain"/>
    <property type="match status" value="1"/>
</dbReference>
<dbReference type="PANTHER" id="PTHR43310">
    <property type="entry name" value="SULFATE TRANSPORTER YBAR-RELATED"/>
    <property type="match status" value="1"/>
</dbReference>
<evidence type="ECO:0000313" key="7">
    <source>
        <dbReference type="EMBL" id="ACT13716.1"/>
    </source>
</evidence>
<dbReference type="SUPFAM" id="SSF52091">
    <property type="entry name" value="SpoIIaa-like"/>
    <property type="match status" value="1"/>
</dbReference>
<sequence length="526" mass="56032">MKDSIFYPADNLSSPAFCYDIKIKPAYMISSPDATPTPAPSATSTLAVLRSPSLLMREVLAGTITALALIPEVISFSIIAGVDPKVSLFASIVLCFTMSFLGGRPAMVTAAAGAVALVIGPMVHAHGVAYILPAVIMAGIVQILFGLAGLARMMRYIPRSVMIGFVNALGILIFAAQVPHVYGQSSLVWLLFALTLAIVLLLPYVVKSIPAPLVAIVSVTAIAIFTGITVPNVGDAGPMQPGLPDFTQWLVPFNLETLHIIWPTALSIAFVGLMESLLTAKLVDDITDTPSSKRRECWGLGVSNIFAGFYGGIAGCAMIGQTVVNVELGKARTRISTLAAALVLLLLVTGLSEIMAKIPMVVLAGIMMIVALKTMNWHSLHPATLKRMPLSETLVVIVTVIATVSTGNLAIGVAGGVIFAILLFARRVAHVIHAERQVSEDGQSVHYTVRGPLFFGSSNDLFEHFLYAQDPQNVTIDLTHAQIWDASSVAALDAIETRYHRYNAKVAIVGLDTHSTKIHQRLSGHL</sequence>
<proteinExistence type="predicted"/>
<accession>C6D9I9</accession>